<evidence type="ECO:0000313" key="1">
    <source>
        <dbReference type="EMBL" id="KAH7914783.1"/>
    </source>
</evidence>
<dbReference type="EMBL" id="MU267609">
    <property type="protein sequence ID" value="KAH7914783.1"/>
    <property type="molecule type" value="Genomic_DNA"/>
</dbReference>
<protein>
    <submittedName>
        <fullName evidence="1">Uncharacterized protein</fullName>
    </submittedName>
</protein>
<dbReference type="Proteomes" id="UP000790377">
    <property type="component" value="Unassembled WGS sequence"/>
</dbReference>
<name>A0ACB8AP72_9AGAM</name>
<accession>A0ACB8AP72</accession>
<organism evidence="1 2">
    <name type="scientific">Hygrophoropsis aurantiaca</name>
    <dbReference type="NCBI Taxonomy" id="72124"/>
    <lineage>
        <taxon>Eukaryota</taxon>
        <taxon>Fungi</taxon>
        <taxon>Dikarya</taxon>
        <taxon>Basidiomycota</taxon>
        <taxon>Agaricomycotina</taxon>
        <taxon>Agaricomycetes</taxon>
        <taxon>Agaricomycetidae</taxon>
        <taxon>Boletales</taxon>
        <taxon>Coniophorineae</taxon>
        <taxon>Hygrophoropsidaceae</taxon>
        <taxon>Hygrophoropsis</taxon>
    </lineage>
</organism>
<gene>
    <name evidence="1" type="ORF">BJ138DRAFT_1170410</name>
</gene>
<comment type="caution">
    <text evidence="1">The sequence shown here is derived from an EMBL/GenBank/DDBJ whole genome shotgun (WGS) entry which is preliminary data.</text>
</comment>
<keyword evidence="2" id="KW-1185">Reference proteome</keyword>
<proteinExistence type="predicted"/>
<sequence length="599" mass="66130">MYELGSFSTFIFSHPTPVFAFVEFVLAWVSLRPSPAFIPLLLLIATLRVHGQLIANRDTRIRGLLCSWVSVTIGSTLARVSSASQALSSPGQSFGAVAVLSGFTYICAILAFYLDLRIQAVWRLKSHWAKLTLFPALWAVIWTAASRISPVGRLLTWSPAFGTHAYTWVIPYAGPAGIDWILAAWATIFAEIAGILLMGPGKIEVEHDHNRSTVSLLELNERHAKPQKSLKSRSLISLTSIVVLLALPSFVTETMHRRSDTPDSTPLTVGCVLPSSHKIVRPTLDDYIREAATMTAAKLLLFPESAVVFNSPQEREAAFSKIREKVRGPLLGVAFDEYVQDPAHPSDTRFKRNGLAIIHQHQKEGQEVIQYYKRNLVPFTESFNGIPSVDPPMIYNFNLSNPSGYTKPEWAPPPDFTRPIPFTSSICLDLAFPNAFAGLESRPAMILAPARTWDTTVGLAMWEQAKTRAEEIGSMVLWCDGGSNGVSGVGGAGISEIMQVGGGSWMRTVGIEWPFDDRRTVYARAGQFEVSIFLVLVMGGSWVGLAFWLRLNEGTRTAVTGMQTALQSVPFVRRVLWRRQSEADLIDVEGADERQNLLN</sequence>
<reference evidence="1" key="1">
    <citation type="journal article" date="2021" name="New Phytol.">
        <title>Evolutionary innovations through gain and loss of genes in the ectomycorrhizal Boletales.</title>
        <authorList>
            <person name="Wu G."/>
            <person name="Miyauchi S."/>
            <person name="Morin E."/>
            <person name="Kuo A."/>
            <person name="Drula E."/>
            <person name="Varga T."/>
            <person name="Kohler A."/>
            <person name="Feng B."/>
            <person name="Cao Y."/>
            <person name="Lipzen A."/>
            <person name="Daum C."/>
            <person name="Hundley H."/>
            <person name="Pangilinan J."/>
            <person name="Johnson J."/>
            <person name="Barry K."/>
            <person name="LaButti K."/>
            <person name="Ng V."/>
            <person name="Ahrendt S."/>
            <person name="Min B."/>
            <person name="Choi I.G."/>
            <person name="Park H."/>
            <person name="Plett J.M."/>
            <person name="Magnuson J."/>
            <person name="Spatafora J.W."/>
            <person name="Nagy L.G."/>
            <person name="Henrissat B."/>
            <person name="Grigoriev I.V."/>
            <person name="Yang Z.L."/>
            <person name="Xu J."/>
            <person name="Martin F.M."/>
        </authorList>
    </citation>
    <scope>NUCLEOTIDE SEQUENCE</scope>
    <source>
        <strain evidence="1">ATCC 28755</strain>
    </source>
</reference>
<evidence type="ECO:0000313" key="2">
    <source>
        <dbReference type="Proteomes" id="UP000790377"/>
    </source>
</evidence>